<name>M7SAF6_EUTLA</name>
<gene>
    <name evidence="2" type="ORF">UCREL1_9931</name>
</gene>
<dbReference type="Proteomes" id="UP000012174">
    <property type="component" value="Unassembled WGS sequence"/>
</dbReference>
<dbReference type="OrthoDB" id="3600083at2759"/>
<feature type="region of interest" description="Disordered" evidence="1">
    <location>
        <begin position="586"/>
        <end position="658"/>
    </location>
</feature>
<feature type="compositionally biased region" description="Low complexity" evidence="1">
    <location>
        <begin position="623"/>
        <end position="635"/>
    </location>
</feature>
<dbReference type="OMA" id="NPHHPGV"/>
<feature type="compositionally biased region" description="Basic and acidic residues" evidence="1">
    <location>
        <begin position="601"/>
        <end position="616"/>
    </location>
</feature>
<evidence type="ECO:0000313" key="3">
    <source>
        <dbReference type="Proteomes" id="UP000012174"/>
    </source>
</evidence>
<evidence type="ECO:0000256" key="1">
    <source>
        <dbReference type="SAM" id="MobiDB-lite"/>
    </source>
</evidence>
<feature type="region of interest" description="Disordered" evidence="1">
    <location>
        <begin position="1"/>
        <end position="499"/>
    </location>
</feature>
<feature type="compositionally biased region" description="Basic and acidic residues" evidence="1">
    <location>
        <begin position="165"/>
        <end position="176"/>
    </location>
</feature>
<feature type="compositionally biased region" description="Low complexity" evidence="1">
    <location>
        <begin position="359"/>
        <end position="372"/>
    </location>
</feature>
<feature type="compositionally biased region" description="Low complexity" evidence="1">
    <location>
        <begin position="212"/>
        <end position="234"/>
    </location>
</feature>
<reference evidence="3" key="1">
    <citation type="journal article" date="2013" name="Genome Announc.">
        <title>Draft genome sequence of the grapevine dieback fungus Eutypa lata UCR-EL1.</title>
        <authorList>
            <person name="Blanco-Ulate B."/>
            <person name="Rolshausen P.E."/>
            <person name="Cantu D."/>
        </authorList>
    </citation>
    <scope>NUCLEOTIDE SEQUENCE [LARGE SCALE GENOMIC DNA]</scope>
    <source>
        <strain evidence="3">UCR-EL1</strain>
    </source>
</reference>
<dbReference type="AlphaFoldDB" id="M7SAF6"/>
<evidence type="ECO:0000313" key="2">
    <source>
        <dbReference type="EMBL" id="EMR63134.1"/>
    </source>
</evidence>
<feature type="compositionally biased region" description="Basic and acidic residues" evidence="1">
    <location>
        <begin position="13"/>
        <end position="24"/>
    </location>
</feature>
<protein>
    <submittedName>
        <fullName evidence="2">Putative mucin-7 protein</fullName>
    </submittedName>
</protein>
<dbReference type="EMBL" id="KB707266">
    <property type="protein sequence ID" value="EMR63134.1"/>
    <property type="molecule type" value="Genomic_DNA"/>
</dbReference>
<dbReference type="KEGG" id="ela:UCREL1_9931"/>
<proteinExistence type="predicted"/>
<feature type="compositionally biased region" description="Polar residues" evidence="1">
    <location>
        <begin position="335"/>
        <end position="347"/>
    </location>
</feature>
<keyword evidence="3" id="KW-1185">Reference proteome</keyword>
<feature type="compositionally biased region" description="Pro residues" evidence="1">
    <location>
        <begin position="200"/>
        <end position="211"/>
    </location>
</feature>
<feature type="compositionally biased region" description="Basic and acidic residues" evidence="1">
    <location>
        <begin position="396"/>
        <end position="413"/>
    </location>
</feature>
<feature type="compositionally biased region" description="Low complexity" evidence="1">
    <location>
        <begin position="462"/>
        <end position="485"/>
    </location>
</feature>
<organism evidence="2 3">
    <name type="scientific">Eutypa lata (strain UCR-EL1)</name>
    <name type="common">Grapevine dieback disease fungus</name>
    <name type="synonym">Eutypa armeniacae</name>
    <dbReference type="NCBI Taxonomy" id="1287681"/>
    <lineage>
        <taxon>Eukaryota</taxon>
        <taxon>Fungi</taxon>
        <taxon>Dikarya</taxon>
        <taxon>Ascomycota</taxon>
        <taxon>Pezizomycotina</taxon>
        <taxon>Sordariomycetes</taxon>
        <taxon>Xylariomycetidae</taxon>
        <taxon>Xylariales</taxon>
        <taxon>Diatrypaceae</taxon>
        <taxon>Eutypa</taxon>
    </lineage>
</organism>
<dbReference type="eggNOG" id="ENOG502SU0I">
    <property type="taxonomic scope" value="Eukaryota"/>
</dbReference>
<feature type="compositionally biased region" description="Basic residues" evidence="1">
    <location>
        <begin position="437"/>
        <end position="452"/>
    </location>
</feature>
<feature type="compositionally biased region" description="Basic and acidic residues" evidence="1">
    <location>
        <begin position="54"/>
        <end position="68"/>
    </location>
</feature>
<feature type="compositionally biased region" description="Polar residues" evidence="1">
    <location>
        <begin position="69"/>
        <end position="91"/>
    </location>
</feature>
<accession>M7SAF6</accession>
<sequence>MSGVKGLAAMFEQRGDKPSDDRGRSPGPVRSLGGTPTPESPRPLSKVRTSFVAVEKDGRIGLRRDHSGDSVSVSSRRLSNETGTTTPQPVSEKSDVFADNMAKNTAAFKSNLSPEPVPQPPKQEIQTPTKKGGEKSSENLAPNPNPDKITDEEEPSAKLKPGLPTDKEAIEGDQHISDGIGDILKSPPTTTNKAKAPVSKPAPPKPAPKPAHIPTTTKAVPKATKSPTTATAAKAHTKEPAKTASSASEKKPTTATAATSKDHAATKKTTVPAKSTAPVSKKPAPVHLPPSGTGFVKPKPKSPTRPLHLPPSLTTHTAASASKVGNGAAAPAPGRQSNSRASGNAQHLNVHPASHRPSSRSSASTTGTATGSKGLKRQNSNVSRPRPSLGPPPKPAAKDHPLSKKDSHVDEGFLARMMRPTQSSQSKTAEKVPVTPPRRHKSPTTTHPKRSLPAKDVEGSAKKAAAKIQASGKPKAATGATKATAEQPKTTAKDVAPVVAKTETAEEAIETAKASKETASTPLVEKAEMDVAIEPTAEAVAPVTAQAETAEAAIEAAKVSTDTAATPLVEKTEPEVVVEALKVDTADNDKSASSATALTVEPEKVEDIEDLVHVSKESPVGSDTAAAPAAEMPTTTDEDVKEEDTKAAAEEKSEEVEA</sequence>
<dbReference type="HOGENOM" id="CLU_024239_2_0_1"/>
<feature type="compositionally biased region" description="Low complexity" evidence="1">
    <location>
        <begin position="242"/>
        <end position="259"/>
    </location>
</feature>